<feature type="compositionally biased region" description="Acidic residues" evidence="1">
    <location>
        <begin position="441"/>
        <end position="464"/>
    </location>
</feature>
<accession>A0A2R6NK84</accession>
<feature type="compositionally biased region" description="Low complexity" evidence="1">
    <location>
        <begin position="114"/>
        <end position="123"/>
    </location>
</feature>
<evidence type="ECO:0000313" key="2">
    <source>
        <dbReference type="EMBL" id="PSR72795.1"/>
    </source>
</evidence>
<organism evidence="2 3">
    <name type="scientific">Hermanssonia centrifuga</name>
    <dbReference type="NCBI Taxonomy" id="98765"/>
    <lineage>
        <taxon>Eukaryota</taxon>
        <taxon>Fungi</taxon>
        <taxon>Dikarya</taxon>
        <taxon>Basidiomycota</taxon>
        <taxon>Agaricomycotina</taxon>
        <taxon>Agaricomycetes</taxon>
        <taxon>Polyporales</taxon>
        <taxon>Meruliaceae</taxon>
        <taxon>Hermanssonia</taxon>
    </lineage>
</organism>
<protein>
    <submittedName>
        <fullName evidence="2">Uncharacterized protein</fullName>
    </submittedName>
</protein>
<feature type="region of interest" description="Disordered" evidence="1">
    <location>
        <begin position="101"/>
        <end position="160"/>
    </location>
</feature>
<keyword evidence="3" id="KW-1185">Reference proteome</keyword>
<sequence length="471" mass="52495">MAKGPKAATSTRAKARRALRVQPSKHKPQSWANSGATISLGSHIDHVFHLIEAALDTKYEHGWYQLYDWALNFNALRRGKDGYRLSVYPQAKLVLDPSKKTVVKHGDIDDSDSSDTSSSSDSSDSNEEDDHDEAGLSEDSSSDHETIEAGSNDHSSGYNDAESCADVEAILDGAMLDGRHWQQSENATSEVENREQTLSQKSNRVQGRGIPQASIRPPSPPSGISSVPSEKEKKIIRYPDFSVTVTLPNKPMGVHSIWEVKVFPEEAFSDLQDEHARFRLLNNIFTEMHSQILQQAICAFNQFPFQNTLHVFCVVGYFMKHLTLDRAAMPEEDYNFKDAKKEDLEKLLLRFRGLRIFHLLSDDRSDYSTQFKTNWTHALSCAINEIHGCSPSREGPTTQADIKLRVYNVPLAPLAKQKTNKKGKGRAVPNNAKRTVITSTDSDDSNSDGEASDSNWGEEADYSDFDGGAEK</sequence>
<evidence type="ECO:0000256" key="1">
    <source>
        <dbReference type="SAM" id="MobiDB-lite"/>
    </source>
</evidence>
<feature type="compositionally biased region" description="Polar residues" evidence="1">
    <location>
        <begin position="183"/>
        <end position="205"/>
    </location>
</feature>
<proteinExistence type="predicted"/>
<gene>
    <name evidence="2" type="ORF">PHLCEN_2v11358</name>
</gene>
<reference evidence="2 3" key="1">
    <citation type="submission" date="2018-02" db="EMBL/GenBank/DDBJ databases">
        <title>Genome sequence of the basidiomycete white-rot fungus Phlebia centrifuga.</title>
        <authorList>
            <person name="Granchi Z."/>
            <person name="Peng M."/>
            <person name="de Vries R.P."/>
            <person name="Hilden K."/>
            <person name="Makela M.R."/>
            <person name="Grigoriev I."/>
            <person name="Riley R."/>
        </authorList>
    </citation>
    <scope>NUCLEOTIDE SEQUENCE [LARGE SCALE GENOMIC DNA]</scope>
    <source>
        <strain evidence="2 3">FBCC195</strain>
    </source>
</reference>
<dbReference type="OrthoDB" id="10655037at2759"/>
<name>A0A2R6NK84_9APHY</name>
<comment type="caution">
    <text evidence="2">The sequence shown here is derived from an EMBL/GenBank/DDBJ whole genome shotgun (WGS) entry which is preliminary data.</text>
</comment>
<dbReference type="Proteomes" id="UP000186601">
    <property type="component" value="Unassembled WGS sequence"/>
</dbReference>
<evidence type="ECO:0000313" key="3">
    <source>
        <dbReference type="Proteomes" id="UP000186601"/>
    </source>
</evidence>
<feature type="region of interest" description="Disordered" evidence="1">
    <location>
        <begin position="183"/>
        <end position="230"/>
    </location>
</feature>
<feature type="region of interest" description="Disordered" evidence="1">
    <location>
        <begin position="417"/>
        <end position="471"/>
    </location>
</feature>
<dbReference type="EMBL" id="MLYV02001135">
    <property type="protein sequence ID" value="PSR72795.1"/>
    <property type="molecule type" value="Genomic_DNA"/>
</dbReference>
<feature type="compositionally biased region" description="Acidic residues" evidence="1">
    <location>
        <begin position="124"/>
        <end position="136"/>
    </location>
</feature>
<dbReference type="AlphaFoldDB" id="A0A2R6NK84"/>